<dbReference type="GO" id="GO:0016491">
    <property type="term" value="F:oxidoreductase activity"/>
    <property type="evidence" value="ECO:0007669"/>
    <property type="project" value="UniProtKB-KW"/>
</dbReference>
<feature type="domain" description="6-phosphogluconate dehydrogenase NADP-binding" evidence="3">
    <location>
        <begin position="4"/>
        <end position="163"/>
    </location>
</feature>
<evidence type="ECO:0000256" key="1">
    <source>
        <dbReference type="ARBA" id="ARBA00023002"/>
    </source>
</evidence>
<dbReference type="SUPFAM" id="SSF48179">
    <property type="entry name" value="6-phosphogluconate dehydrogenase C-terminal domain-like"/>
    <property type="match status" value="1"/>
</dbReference>
<dbReference type="EC" id="1.1.-.-" evidence="5"/>
<evidence type="ECO:0000259" key="3">
    <source>
        <dbReference type="Pfam" id="PF03446"/>
    </source>
</evidence>
<feature type="domain" description="3-hydroxyisobutyrate dehydrogenase-like NAD-binding" evidence="4">
    <location>
        <begin position="166"/>
        <end position="284"/>
    </location>
</feature>
<keyword evidence="2" id="KW-0520">NAD</keyword>
<evidence type="ECO:0000259" key="4">
    <source>
        <dbReference type="Pfam" id="PF14833"/>
    </source>
</evidence>
<dbReference type="Gene3D" id="3.40.50.720">
    <property type="entry name" value="NAD(P)-binding Rossmann-like Domain"/>
    <property type="match status" value="1"/>
</dbReference>
<dbReference type="PIRSF" id="PIRSF000103">
    <property type="entry name" value="HIBADH"/>
    <property type="match status" value="1"/>
</dbReference>
<keyword evidence="6" id="KW-1185">Reference proteome</keyword>
<dbReference type="InterPro" id="IPR006115">
    <property type="entry name" value="6PGDH_NADP-bd"/>
</dbReference>
<dbReference type="SUPFAM" id="SSF51735">
    <property type="entry name" value="NAD(P)-binding Rossmann-fold domains"/>
    <property type="match status" value="1"/>
</dbReference>
<protein>
    <submittedName>
        <fullName evidence="5">NAD(P)-dependent oxidoreductase</fullName>
        <ecNumber evidence="5">1.1.-.-</ecNumber>
    </submittedName>
</protein>
<reference evidence="6" key="1">
    <citation type="journal article" date="2019" name="Int. J. Syst. Evol. Microbiol.">
        <title>The Global Catalogue of Microorganisms (GCM) 10K type strain sequencing project: providing services to taxonomists for standard genome sequencing and annotation.</title>
        <authorList>
            <consortium name="The Broad Institute Genomics Platform"/>
            <consortium name="The Broad Institute Genome Sequencing Center for Infectious Disease"/>
            <person name="Wu L."/>
            <person name="Ma J."/>
        </authorList>
    </citation>
    <scope>NUCLEOTIDE SEQUENCE [LARGE SCALE GENOMIC DNA]</scope>
    <source>
        <strain evidence="6">CGMCC 1.18518</strain>
    </source>
</reference>
<dbReference type="InterPro" id="IPR036291">
    <property type="entry name" value="NAD(P)-bd_dom_sf"/>
</dbReference>
<dbReference type="PANTHER" id="PTHR22981:SF7">
    <property type="entry name" value="3-HYDROXYISOBUTYRATE DEHYDROGENASE, MITOCHONDRIAL"/>
    <property type="match status" value="1"/>
</dbReference>
<name>A0ABW1VUP9_9GAMM</name>
<dbReference type="PANTHER" id="PTHR22981">
    <property type="entry name" value="3-HYDROXYISOBUTYRATE DEHYDROGENASE-RELATED"/>
    <property type="match status" value="1"/>
</dbReference>
<dbReference type="InterPro" id="IPR029154">
    <property type="entry name" value="HIBADH-like_NADP-bd"/>
</dbReference>
<dbReference type="InterPro" id="IPR008927">
    <property type="entry name" value="6-PGluconate_DH-like_C_sf"/>
</dbReference>
<evidence type="ECO:0000256" key="2">
    <source>
        <dbReference type="ARBA" id="ARBA00023027"/>
    </source>
</evidence>
<accession>A0ABW1VUP9</accession>
<organism evidence="5 6">
    <name type="scientific">Tatumella terrea</name>
    <dbReference type="NCBI Taxonomy" id="419007"/>
    <lineage>
        <taxon>Bacteria</taxon>
        <taxon>Pseudomonadati</taxon>
        <taxon>Pseudomonadota</taxon>
        <taxon>Gammaproteobacteria</taxon>
        <taxon>Enterobacterales</taxon>
        <taxon>Erwiniaceae</taxon>
        <taxon>Tatumella</taxon>
    </lineage>
</organism>
<dbReference type="Proteomes" id="UP001596230">
    <property type="component" value="Unassembled WGS sequence"/>
</dbReference>
<proteinExistence type="predicted"/>
<evidence type="ECO:0000313" key="6">
    <source>
        <dbReference type="Proteomes" id="UP001596230"/>
    </source>
</evidence>
<dbReference type="Pfam" id="PF14833">
    <property type="entry name" value="NAD_binding_11"/>
    <property type="match status" value="1"/>
</dbReference>
<comment type="caution">
    <text evidence="5">The sequence shown here is derived from an EMBL/GenBank/DDBJ whole genome shotgun (WGS) entry which is preliminary data.</text>
</comment>
<dbReference type="EMBL" id="JBHSUB010000004">
    <property type="protein sequence ID" value="MFC6377023.1"/>
    <property type="molecule type" value="Genomic_DNA"/>
</dbReference>
<sequence>MSGNIGVIGLGNMGAGMASTLHKKGFSVIGYDLSEQARGRLQEKGVSCVDSCETLLKQVSIVILSLPKSEHVEAVCLKEGGIGTYGQPGLIVIDTTTSTPEVSRRVACCLKEKGIGFVDAPVSGGPAGAAAGTMAMVIGAEDEQLNKIMPVLKAMSSTQIHIGSCGAGNVAKIANNLLCATHLIATAEALSMAAKAGVDPQKVLNGINAGSGSSSVSKVSFEKWILNKAYDSGFTMALMRKDVGLANTLAEQLDLHLPLSSFVGQQWHKSIATIPDNEDFNYIVTQTDESLFSRGE</sequence>
<evidence type="ECO:0000313" key="5">
    <source>
        <dbReference type="EMBL" id="MFC6377023.1"/>
    </source>
</evidence>
<dbReference type="InterPro" id="IPR013328">
    <property type="entry name" value="6PGD_dom2"/>
</dbReference>
<dbReference type="RefSeq" id="WP_212713718.1">
    <property type="nucleotide sequence ID" value="NZ_JBHSUB010000004.1"/>
</dbReference>
<dbReference type="Pfam" id="PF03446">
    <property type="entry name" value="NAD_binding_2"/>
    <property type="match status" value="1"/>
</dbReference>
<gene>
    <name evidence="5" type="ORF">ACFP9W_02740</name>
</gene>
<dbReference type="InterPro" id="IPR015815">
    <property type="entry name" value="HIBADH-related"/>
</dbReference>
<dbReference type="Gene3D" id="1.10.1040.10">
    <property type="entry name" value="N-(1-d-carboxylethyl)-l-norvaline Dehydrogenase, domain 2"/>
    <property type="match status" value="1"/>
</dbReference>
<keyword evidence="1 5" id="KW-0560">Oxidoreductase</keyword>